<reference evidence="1" key="2">
    <citation type="submission" date="2025-09" db="UniProtKB">
        <authorList>
            <consortium name="Ensembl"/>
        </authorList>
    </citation>
    <scope>IDENTIFICATION</scope>
</reference>
<dbReference type="Bgee" id="ENSMNEG00000002186">
    <property type="expression patterns" value="Expressed in cerebellum and 12 other cell types or tissues"/>
</dbReference>
<dbReference type="Proteomes" id="UP000233120">
    <property type="component" value="Unassembled WGS sequence"/>
</dbReference>
<dbReference type="Ensembl" id="ENSMNET00000002343.1">
    <property type="protein sequence ID" value="ENSMNEP00000000447.1"/>
    <property type="gene ID" value="ENSMNEG00000002186.1"/>
</dbReference>
<evidence type="ECO:0000313" key="1">
    <source>
        <dbReference type="Ensembl" id="ENSMNEP00000000447.1"/>
    </source>
</evidence>
<accession>A0A2K6AMR2</accession>
<proteinExistence type="predicted"/>
<dbReference type="AlphaFoldDB" id="A0A2K6AMR2"/>
<evidence type="ECO:0000313" key="2">
    <source>
        <dbReference type="Proteomes" id="UP000233120"/>
    </source>
</evidence>
<protein>
    <submittedName>
        <fullName evidence="1">Uncharacterized protein</fullName>
    </submittedName>
</protein>
<keyword evidence="2" id="KW-1185">Reference proteome</keyword>
<reference evidence="1" key="1">
    <citation type="submission" date="2025-08" db="UniProtKB">
        <authorList>
            <consortium name="Ensembl"/>
        </authorList>
    </citation>
    <scope>IDENTIFICATION</scope>
</reference>
<name>A0A2K6AMR2_MACNE</name>
<organism evidence="1 2">
    <name type="scientific">Macaca nemestrina</name>
    <name type="common">Pig-tailed macaque</name>
    <dbReference type="NCBI Taxonomy" id="9545"/>
    <lineage>
        <taxon>Eukaryota</taxon>
        <taxon>Metazoa</taxon>
        <taxon>Chordata</taxon>
        <taxon>Craniata</taxon>
        <taxon>Vertebrata</taxon>
        <taxon>Euteleostomi</taxon>
        <taxon>Mammalia</taxon>
        <taxon>Eutheria</taxon>
        <taxon>Euarchontoglires</taxon>
        <taxon>Primates</taxon>
        <taxon>Haplorrhini</taxon>
        <taxon>Catarrhini</taxon>
        <taxon>Cercopithecidae</taxon>
        <taxon>Cercopithecinae</taxon>
        <taxon>Macaca</taxon>
    </lineage>
</organism>
<sequence length="59" mass="6964">MICMWKDCQKTFLSEVPHGMESRGWKKSFKWAIELNLLLKGKMIICRNSCGVFTEKRLI</sequence>